<organism evidence="1 2">
    <name type="scientific">Leucogyrophana mollusca</name>
    <dbReference type="NCBI Taxonomy" id="85980"/>
    <lineage>
        <taxon>Eukaryota</taxon>
        <taxon>Fungi</taxon>
        <taxon>Dikarya</taxon>
        <taxon>Basidiomycota</taxon>
        <taxon>Agaricomycotina</taxon>
        <taxon>Agaricomycetes</taxon>
        <taxon>Agaricomycetidae</taxon>
        <taxon>Boletales</taxon>
        <taxon>Boletales incertae sedis</taxon>
        <taxon>Leucogyrophana</taxon>
    </lineage>
</organism>
<evidence type="ECO:0000313" key="1">
    <source>
        <dbReference type="EMBL" id="KAH7931349.1"/>
    </source>
</evidence>
<proteinExistence type="predicted"/>
<accession>A0ACB8C076</accession>
<dbReference type="Proteomes" id="UP000790709">
    <property type="component" value="Unassembled WGS sequence"/>
</dbReference>
<comment type="caution">
    <text evidence="1">The sequence shown here is derived from an EMBL/GenBank/DDBJ whole genome shotgun (WGS) entry which is preliminary data.</text>
</comment>
<reference evidence="1" key="1">
    <citation type="journal article" date="2021" name="New Phytol.">
        <title>Evolutionary innovations through gain and loss of genes in the ectomycorrhizal Boletales.</title>
        <authorList>
            <person name="Wu G."/>
            <person name="Miyauchi S."/>
            <person name="Morin E."/>
            <person name="Kuo A."/>
            <person name="Drula E."/>
            <person name="Varga T."/>
            <person name="Kohler A."/>
            <person name="Feng B."/>
            <person name="Cao Y."/>
            <person name="Lipzen A."/>
            <person name="Daum C."/>
            <person name="Hundley H."/>
            <person name="Pangilinan J."/>
            <person name="Johnson J."/>
            <person name="Barry K."/>
            <person name="LaButti K."/>
            <person name="Ng V."/>
            <person name="Ahrendt S."/>
            <person name="Min B."/>
            <person name="Choi I.G."/>
            <person name="Park H."/>
            <person name="Plett J.M."/>
            <person name="Magnuson J."/>
            <person name="Spatafora J.W."/>
            <person name="Nagy L.G."/>
            <person name="Henrissat B."/>
            <person name="Grigoriev I.V."/>
            <person name="Yang Z.L."/>
            <person name="Xu J."/>
            <person name="Martin F.M."/>
        </authorList>
    </citation>
    <scope>NUCLEOTIDE SEQUENCE</scope>
    <source>
        <strain evidence="1">KUC20120723A-06</strain>
    </source>
</reference>
<evidence type="ECO:0000313" key="2">
    <source>
        <dbReference type="Proteomes" id="UP000790709"/>
    </source>
</evidence>
<gene>
    <name evidence="1" type="ORF">BV22DRAFT_1053282</name>
</gene>
<protein>
    <submittedName>
        <fullName evidence="1">Uncharacterized protein</fullName>
    </submittedName>
</protein>
<keyword evidence="2" id="KW-1185">Reference proteome</keyword>
<name>A0ACB8C076_9AGAM</name>
<sequence length="1493" mass="163330">MPAVEDLSSAPSSSPVRPIKRAAVTYGRRRPIEVDECDSSVTLAGPSSPAENLASLDNHSDEENMNILPSASQGSQSSATTCADDGDDLGAKESTFQFGWKRKLQEMDRKFDDDEPVMGPLGNLRLESLPTGQTESDVPSPFDGNESGQVDTVPHSPSGVKTTSDELFGGSLPPLNSSYPSSSFDELPIESPVAPRRSRGCARKVVDSDSDPDEAANLSTAAPIRKPITTHLPSPSTLSTSELDMPSEKTKLDKGKGKAPARSIPPLRFDSEAPTSDSASKKINKGKRKENPSRPKIKVILPAAPTKKERRETVLESTRIRASRPVEITRTEGPKRSMAWFLERVKGDVKLAEPQPSLPSDDPIQNFSSPQAVASLPAQEHKSLSFGLASGLLAPPPLIRAGGLSRKPSPPPQHSATINLPPAADSDDDDVMGNISTIVKREEDKQKAEETKRRLLEAKQLALQNQARGTAGDDDSEDDLEIVQGDMHLVADDEAAKRKSDKLSGARPSKAKSRQLALARPGATKSSRTKPFEPVTPGELREHLRESARSSFGAVPKPGKEARGVRNWESLNRLLKREIEVEKTETIKQKEKDWVQQGGKISKVEETSEEKSLTGTLKEHVEKGIRAREQGGADAESAEDESEDGDTEYRPDMRGSATPEPMDEDSDNESDEENHIPGSDIGENVSQMTDNDDDENVAPRHRAPLRRAPRVLDSDDEESGPHGRTEPLGRVLVPDTSVMEIQQSSQHTTQRNSESSLEEQTEDENDKENNTRLMFDRSDDKENKAVVRYSPLISRPSLGPRPGSLFGLEDGVRNSLSLSSLADVNDGMDLSMEDSRSPLKELPKEDDPFALSPLISNSPYSARLLAASVSHPKSPTPAASTSRPGLGSPPPLRSTRINRLASSQFFDEDGENAPGGFKPIALQPSFLETLAGKGTPPPSIAPLNPLGNGGFSQLFADDNDDSTTFKKPALRTSSDELSLTLDVGLQPALEVSGTLRRKADSIFEKEQDYIVEAADKKPKKKEVLYVNDHGFLTQTRPDVSSPEVYRMTPSQAATIRATQSSQDIVGQPSSDRVPLRTLSYLATQEDSPEAKPLRRLRRRSSSPLDAKAPADLEPLAAPKSSANQTKTSVFDVLGKGLPRPRVGRTKPEKSAFVAAEAEESDEDDRFGFGGGKTAEDDEEDENDDEDKVVEGLVDDTAMDEDTQRADLVQEKFREHEEEDDRKIEKLHQDAVEGKMRMKRRDRGVGFDDDSGDEDEDERNRRIRNNMYKKRKIDGDNLEALGQNEETRAFYNAYQHNLTDDDNEFGHLQQEDVPMAAVDQHDEHDEREAVSASELRARLREAAQNQETFESLDPEDTTWVDRADVDDEDDDIHVKVLSMKACRNVARRPVAGHADFEIERPRRALESDQERTKLMSWAKGQGGHRNQGTGRSAVGAAITGHARTKVKTGGGSLRTVQPTAPTPDNTSASRTSSSKLTKAASMLASVSDRSSRFA</sequence>
<dbReference type="EMBL" id="MU266327">
    <property type="protein sequence ID" value="KAH7931349.1"/>
    <property type="molecule type" value="Genomic_DNA"/>
</dbReference>